<name>A0ABR4F5R5_9PEZI</name>
<evidence type="ECO:0000313" key="6">
    <source>
        <dbReference type="Proteomes" id="UP001600888"/>
    </source>
</evidence>
<dbReference type="InterPro" id="IPR035782">
    <property type="entry name" value="SPRY_RanBP9/10"/>
</dbReference>
<reference evidence="5 6" key="1">
    <citation type="submission" date="2024-03" db="EMBL/GenBank/DDBJ databases">
        <title>A high-quality draft genome sequence of Diaporthe vaccinii, a causative agent of upright dieback and viscid rot disease in cranberry plants.</title>
        <authorList>
            <person name="Sarrasin M."/>
            <person name="Lang B.F."/>
            <person name="Burger G."/>
        </authorList>
    </citation>
    <scope>NUCLEOTIDE SEQUENCE [LARGE SCALE GENOMIC DNA]</scope>
    <source>
        <strain evidence="5 6">IS7</strain>
    </source>
</reference>
<dbReference type="InterPro" id="IPR013320">
    <property type="entry name" value="ConA-like_dom_sf"/>
</dbReference>
<sequence length="712" mass="78627">MTSPFQNSQNPQNTRQSSFLPAPLYPRSSYASVADTSPRASAATHGSTRTGPGSFSHILNPVDPDWDSHYPSTARDHESTGTMTQNGSHLDRGAPGGMYPTRSQPQQLPHFSRAFEMFMSRTPLDSLPPVDILAAGRTSPTATGASSRTSSLPRPSYLQGSHYLARLEQQTHQRALAQRQRQDAQEKNGTSLPSDKPAAQQQQPYLGIARDVIERTPPHEEDDVMDSLPSRWSAVKEDRASGLDVLSDGLEVKYTGPRDPNERDHEARAIRADQPMPVQCGLYYYEVTILGRKHNDTLIGVGFSSKSASLNRAPGWEPESWGYHGDDGHCFQAQNVGKHYGPTFGYGDVIGCGVNFRTGTAFFTKNGHYLGIAFREVKGKLYPSVGLKKTGEHVRVNFGQTPFMFDIDSVMKKEIRQLEKEIEQADTTKLAPPLSETELIQQLVLQFLQHDGYVDTARAFAQEIQSEKQSLCLDPNEEIPGIDIKDDEDANNRQSIRRAILEGDIDKALRHTKASYPQVLEENEQVHFRLRCRKFIEMIRREAETNLVGAGGPKGNHATANVSGHNGHSQPPAVEDMELDEEMEDLDGAAGQRDLTQDALLYGQTLQAEYVGDERREVHAALNEIFGLMAYPNPLKEAKVAHLLDRKGRVAVAEELNSAILQSLGKSSRAALENMYAQTSVLLDDLAETGGPGAFVTLQSVIDEIETPKQGF</sequence>
<feature type="compositionally biased region" description="Polar residues" evidence="2">
    <location>
        <begin position="187"/>
        <end position="203"/>
    </location>
</feature>
<dbReference type="Pfam" id="PF08513">
    <property type="entry name" value="LisH"/>
    <property type="match status" value="1"/>
</dbReference>
<dbReference type="InterPro" id="IPR050618">
    <property type="entry name" value="Ubq-SigPath_Reg"/>
</dbReference>
<dbReference type="SMART" id="SM00667">
    <property type="entry name" value="LisH"/>
    <property type="match status" value="1"/>
</dbReference>
<keyword evidence="6" id="KW-1185">Reference proteome</keyword>
<feature type="region of interest" description="Disordered" evidence="2">
    <location>
        <begin position="171"/>
        <end position="203"/>
    </location>
</feature>
<dbReference type="InterPro" id="IPR024964">
    <property type="entry name" value="CTLH/CRA"/>
</dbReference>
<protein>
    <recommendedName>
        <fullName evidence="7">Protein SSH4</fullName>
    </recommendedName>
</protein>
<dbReference type="CDD" id="cd12909">
    <property type="entry name" value="SPRY_RanBP9_10"/>
    <property type="match status" value="1"/>
</dbReference>
<feature type="region of interest" description="Disordered" evidence="2">
    <location>
        <begin position="135"/>
        <end position="157"/>
    </location>
</feature>
<dbReference type="PROSITE" id="PS50896">
    <property type="entry name" value="LISH"/>
    <property type="match status" value="1"/>
</dbReference>
<gene>
    <name evidence="5" type="ORF">FJTKL_01144</name>
</gene>
<dbReference type="PROSITE" id="PS50188">
    <property type="entry name" value="B302_SPRY"/>
    <property type="match status" value="1"/>
</dbReference>
<comment type="function">
    <text evidence="1">Involved in the proteasome-dependent degradation of fructose-1,6-bisphosphatase.</text>
</comment>
<feature type="domain" description="CTLH" evidence="4">
    <location>
        <begin position="489"/>
        <end position="546"/>
    </location>
</feature>
<comment type="caution">
    <text evidence="5">The sequence shown here is derived from an EMBL/GenBank/DDBJ whole genome shotgun (WGS) entry which is preliminary data.</text>
</comment>
<evidence type="ECO:0000256" key="2">
    <source>
        <dbReference type="SAM" id="MobiDB-lite"/>
    </source>
</evidence>
<dbReference type="SMART" id="SM00449">
    <property type="entry name" value="SPRY"/>
    <property type="match status" value="1"/>
</dbReference>
<dbReference type="PROSITE" id="PS50897">
    <property type="entry name" value="CTLH"/>
    <property type="match status" value="1"/>
</dbReference>
<proteinExistence type="predicted"/>
<dbReference type="Pfam" id="PF10607">
    <property type="entry name" value="CTLH"/>
    <property type="match status" value="1"/>
</dbReference>
<dbReference type="InterPro" id="IPR006595">
    <property type="entry name" value="CTLH_C"/>
</dbReference>
<dbReference type="InterPro" id="IPR013144">
    <property type="entry name" value="CRA_dom"/>
</dbReference>
<evidence type="ECO:0000259" key="4">
    <source>
        <dbReference type="PROSITE" id="PS50897"/>
    </source>
</evidence>
<accession>A0ABR4F5R5</accession>
<feature type="region of interest" description="Disordered" evidence="2">
    <location>
        <begin position="1"/>
        <end position="105"/>
    </location>
</feature>
<evidence type="ECO:0000259" key="3">
    <source>
        <dbReference type="PROSITE" id="PS50188"/>
    </source>
</evidence>
<evidence type="ECO:0000313" key="5">
    <source>
        <dbReference type="EMBL" id="KAL2289841.1"/>
    </source>
</evidence>
<dbReference type="Proteomes" id="UP001600888">
    <property type="component" value="Unassembled WGS sequence"/>
</dbReference>
<feature type="domain" description="B30.2/SPRY" evidence="3">
    <location>
        <begin position="212"/>
        <end position="403"/>
    </location>
</feature>
<dbReference type="SMART" id="SM00668">
    <property type="entry name" value="CTLH"/>
    <property type="match status" value="1"/>
</dbReference>
<dbReference type="InterPro" id="IPR043136">
    <property type="entry name" value="B30.2/SPRY_sf"/>
</dbReference>
<dbReference type="SUPFAM" id="SSF49899">
    <property type="entry name" value="Concanavalin A-like lectins/glucanases"/>
    <property type="match status" value="1"/>
</dbReference>
<feature type="compositionally biased region" description="Polar residues" evidence="2">
    <location>
        <begin position="1"/>
        <end position="19"/>
    </location>
</feature>
<feature type="region of interest" description="Disordered" evidence="2">
    <location>
        <begin position="547"/>
        <end position="573"/>
    </location>
</feature>
<evidence type="ECO:0000256" key="1">
    <source>
        <dbReference type="ARBA" id="ARBA00002343"/>
    </source>
</evidence>
<dbReference type="InterPro" id="IPR006594">
    <property type="entry name" value="LisH"/>
</dbReference>
<dbReference type="SMART" id="SM00757">
    <property type="entry name" value="CRA"/>
    <property type="match status" value="1"/>
</dbReference>
<feature type="compositionally biased region" description="Polar residues" evidence="2">
    <location>
        <begin position="29"/>
        <end position="53"/>
    </location>
</feature>
<organism evidence="5 6">
    <name type="scientific">Diaporthe vaccinii</name>
    <dbReference type="NCBI Taxonomy" id="105482"/>
    <lineage>
        <taxon>Eukaryota</taxon>
        <taxon>Fungi</taxon>
        <taxon>Dikarya</taxon>
        <taxon>Ascomycota</taxon>
        <taxon>Pezizomycotina</taxon>
        <taxon>Sordariomycetes</taxon>
        <taxon>Sordariomycetidae</taxon>
        <taxon>Diaporthales</taxon>
        <taxon>Diaporthaceae</taxon>
        <taxon>Diaporthe</taxon>
        <taxon>Diaporthe eres species complex</taxon>
    </lineage>
</organism>
<dbReference type="Pfam" id="PF00622">
    <property type="entry name" value="SPRY"/>
    <property type="match status" value="1"/>
</dbReference>
<dbReference type="PANTHER" id="PTHR12864">
    <property type="entry name" value="RAN BINDING PROTEIN 9-RELATED"/>
    <property type="match status" value="1"/>
</dbReference>
<dbReference type="Gene3D" id="2.60.120.920">
    <property type="match status" value="1"/>
</dbReference>
<evidence type="ECO:0008006" key="7">
    <source>
        <dbReference type="Google" id="ProtNLM"/>
    </source>
</evidence>
<dbReference type="EMBL" id="JBAWTH010000011">
    <property type="protein sequence ID" value="KAL2289841.1"/>
    <property type="molecule type" value="Genomic_DNA"/>
</dbReference>
<dbReference type="InterPro" id="IPR003877">
    <property type="entry name" value="SPRY_dom"/>
</dbReference>
<dbReference type="InterPro" id="IPR001870">
    <property type="entry name" value="B30.2/SPRY"/>
</dbReference>
<feature type="compositionally biased region" description="Polar residues" evidence="2">
    <location>
        <begin position="138"/>
        <end position="153"/>
    </location>
</feature>
<feature type="compositionally biased region" description="Polar residues" evidence="2">
    <location>
        <begin position="558"/>
        <end position="569"/>
    </location>
</feature>